<dbReference type="GO" id="GO:0016757">
    <property type="term" value="F:glycosyltransferase activity"/>
    <property type="evidence" value="ECO:0007669"/>
    <property type="project" value="InterPro"/>
</dbReference>
<sequence>MGKSKSHEKRSVFFLMSIAGIGGTGKAFVNLLSVFPFDRYEVHLGLFEGQGALMKYIPQDIQIHTLPALSNIETVRSMLRSFRWFDAFLFLLSWAYGKITHDNYWFCRNKYRHAPRLDECYDLAIAFRSIPSEFVWYLCHRIQAKKKCIWIHEDLSMPRERFKYKIVERLHQNIDHAVAVSEEAKIRFDEAFPQMKQKTLVIRNVIPVGEILEKANAGSTFCDAYQGRRLLTVGRLQPQKGILLAIRVLRILLDKHHDVKWYIIGGEVGNKYYRQCMKLAQQEKVTNHLVFLGEQENPYRFMKDCDIYVQPSLYESFCITLGEALCFGNPIVCTDFCGVEQMSGRTNGYITDFTPEAIAEGIEQALKAEMVQVSPNQQVVDISRLYDEPRE</sequence>
<keyword evidence="1" id="KW-0472">Membrane</keyword>
<dbReference type="Proteomes" id="UP000199373">
    <property type="component" value="Unassembled WGS sequence"/>
</dbReference>
<dbReference type="AlphaFoldDB" id="A0A1I0NSL5"/>
<dbReference type="Gene3D" id="3.40.50.2000">
    <property type="entry name" value="Glycogen Phosphorylase B"/>
    <property type="match status" value="2"/>
</dbReference>
<feature type="transmembrane region" description="Helical" evidence="1">
    <location>
        <begin position="12"/>
        <end position="35"/>
    </location>
</feature>
<evidence type="ECO:0000313" key="4">
    <source>
        <dbReference type="Proteomes" id="UP000199373"/>
    </source>
</evidence>
<dbReference type="PANTHER" id="PTHR12526">
    <property type="entry name" value="GLYCOSYLTRANSFERASE"/>
    <property type="match status" value="1"/>
</dbReference>
<accession>A0A1I0NSL5</accession>
<reference evidence="3 4" key="1">
    <citation type="submission" date="2016-10" db="EMBL/GenBank/DDBJ databases">
        <authorList>
            <person name="de Groot N.N."/>
        </authorList>
    </citation>
    <scope>NUCLEOTIDE SEQUENCE [LARGE SCALE GENOMIC DNA]</scope>
    <source>
        <strain evidence="3 4">TC2-24</strain>
    </source>
</reference>
<name>A0A1I0NSL5_9BACT</name>
<dbReference type="EMBL" id="FOIQ01000003">
    <property type="protein sequence ID" value="SEW04576.1"/>
    <property type="molecule type" value="Genomic_DNA"/>
</dbReference>
<dbReference type="PANTHER" id="PTHR12526:SF572">
    <property type="entry name" value="BLL5144 PROTEIN"/>
    <property type="match status" value="1"/>
</dbReference>
<dbReference type="Pfam" id="PF00534">
    <property type="entry name" value="Glycos_transf_1"/>
    <property type="match status" value="1"/>
</dbReference>
<gene>
    <name evidence="3" type="ORF">SAMN04487850_1314</name>
</gene>
<feature type="domain" description="Glycosyl transferase family 1" evidence="2">
    <location>
        <begin position="229"/>
        <end position="369"/>
    </location>
</feature>
<dbReference type="SUPFAM" id="SSF53756">
    <property type="entry name" value="UDP-Glycosyltransferase/glycogen phosphorylase"/>
    <property type="match status" value="1"/>
</dbReference>
<keyword evidence="4" id="KW-1185">Reference proteome</keyword>
<dbReference type="CDD" id="cd03811">
    <property type="entry name" value="GT4_GT28_WabH-like"/>
    <property type="match status" value="1"/>
</dbReference>
<evidence type="ECO:0000313" key="3">
    <source>
        <dbReference type="EMBL" id="SEW04576.1"/>
    </source>
</evidence>
<evidence type="ECO:0000259" key="2">
    <source>
        <dbReference type="Pfam" id="PF00534"/>
    </source>
</evidence>
<keyword evidence="1" id="KW-1133">Transmembrane helix</keyword>
<dbReference type="RefSeq" id="WP_091915498.1">
    <property type="nucleotide sequence ID" value="NZ_FOIQ01000003.1"/>
</dbReference>
<protein>
    <submittedName>
        <fullName evidence="3">Glycosyltransferase involved in cell wall bisynthesis</fullName>
    </submittedName>
</protein>
<dbReference type="InterPro" id="IPR001296">
    <property type="entry name" value="Glyco_trans_1"/>
</dbReference>
<organism evidence="3 4">
    <name type="scientific">Prevotella aff. ruminicola Tc2-24</name>
    <dbReference type="NCBI Taxonomy" id="81582"/>
    <lineage>
        <taxon>Bacteria</taxon>
        <taxon>Pseudomonadati</taxon>
        <taxon>Bacteroidota</taxon>
        <taxon>Bacteroidia</taxon>
        <taxon>Bacteroidales</taxon>
        <taxon>Prevotellaceae</taxon>
        <taxon>Prevotella</taxon>
    </lineage>
</organism>
<keyword evidence="1" id="KW-0812">Transmembrane</keyword>
<proteinExistence type="predicted"/>
<evidence type="ECO:0000256" key="1">
    <source>
        <dbReference type="SAM" id="Phobius"/>
    </source>
</evidence>
<keyword evidence="3" id="KW-0808">Transferase</keyword>